<proteinExistence type="predicted"/>
<dbReference type="EMBL" id="MPDP01000101">
    <property type="protein sequence ID" value="KAK1481290.1"/>
    <property type="molecule type" value="Genomic_DNA"/>
</dbReference>
<gene>
    <name evidence="2" type="ORF">CCUS01_04402</name>
</gene>
<evidence type="ECO:0000256" key="1">
    <source>
        <dbReference type="SAM" id="MobiDB-lite"/>
    </source>
</evidence>
<dbReference type="AlphaFoldDB" id="A0AAI9Y6G3"/>
<keyword evidence="3" id="KW-1185">Reference proteome</keyword>
<feature type="compositionally biased region" description="Low complexity" evidence="1">
    <location>
        <begin position="84"/>
        <end position="105"/>
    </location>
</feature>
<organism evidence="2 3">
    <name type="scientific">Colletotrichum cuscutae</name>
    <dbReference type="NCBI Taxonomy" id="1209917"/>
    <lineage>
        <taxon>Eukaryota</taxon>
        <taxon>Fungi</taxon>
        <taxon>Dikarya</taxon>
        <taxon>Ascomycota</taxon>
        <taxon>Pezizomycotina</taxon>
        <taxon>Sordariomycetes</taxon>
        <taxon>Hypocreomycetidae</taxon>
        <taxon>Glomerellales</taxon>
        <taxon>Glomerellaceae</taxon>
        <taxon>Colletotrichum</taxon>
        <taxon>Colletotrichum acutatum species complex</taxon>
    </lineage>
</organism>
<protein>
    <submittedName>
        <fullName evidence="2">Uncharacterized protein</fullName>
    </submittedName>
</protein>
<accession>A0AAI9Y6G3</accession>
<name>A0AAI9Y6G3_9PEZI</name>
<comment type="caution">
    <text evidence="2">The sequence shown here is derived from an EMBL/GenBank/DDBJ whole genome shotgun (WGS) entry which is preliminary data.</text>
</comment>
<feature type="compositionally biased region" description="Polar residues" evidence="1">
    <location>
        <begin position="23"/>
        <end position="36"/>
    </location>
</feature>
<evidence type="ECO:0000313" key="3">
    <source>
        <dbReference type="Proteomes" id="UP001239213"/>
    </source>
</evidence>
<feature type="region of interest" description="Disordered" evidence="1">
    <location>
        <begin position="84"/>
        <end position="112"/>
    </location>
</feature>
<sequence>MVDEHDDEGSLNINEAPKKDGESSQVPFGQDPSQAPYQAPAQSGHYVHNDEAQPSHRVHDILNPQQQAGELLFHHVQQFSLAQHDAQNDAQLQQQPFQQAQYSGQHNQVEQPNQEWQTQHLNVGNDMPLYRQAIEAWKHDEPLNEARIYVEGLPPMAYYLFKVPASVSGGVSLISGSEIMYPMRTENGYTTYAIPIPVNLGSYLDGLNDQEAGAATPFGSTPTTNLSPGTSSLNEPVFRALSDGFGDVVNGGFNGGFQGEHHLHEDANRHANHYVTATGPTHVGDDQEFDFNEFNSNLFDFTQFH</sequence>
<evidence type="ECO:0000313" key="2">
    <source>
        <dbReference type="EMBL" id="KAK1481290.1"/>
    </source>
</evidence>
<feature type="region of interest" description="Disordered" evidence="1">
    <location>
        <begin position="1"/>
        <end position="43"/>
    </location>
</feature>
<reference evidence="2" key="1">
    <citation type="submission" date="2016-11" db="EMBL/GenBank/DDBJ databases">
        <title>The genome sequence of Colletotrichum cuscutae.</title>
        <authorList>
            <person name="Baroncelli R."/>
        </authorList>
    </citation>
    <scope>NUCLEOTIDE SEQUENCE</scope>
    <source>
        <strain evidence="2">IMI 304802</strain>
    </source>
</reference>
<dbReference type="Proteomes" id="UP001239213">
    <property type="component" value="Unassembled WGS sequence"/>
</dbReference>